<proteinExistence type="predicted"/>
<comment type="caution">
    <text evidence="1">The sequence shown here is derived from an EMBL/GenBank/DDBJ whole genome shotgun (WGS) entry which is preliminary data.</text>
</comment>
<evidence type="ECO:0000313" key="1">
    <source>
        <dbReference type="EMBL" id="GHA67750.1"/>
    </source>
</evidence>
<accession>A0ABQ3DAI7</accession>
<gene>
    <name evidence="1" type="ORF">GCM10010345_84310</name>
</gene>
<organism evidence="1 2">
    <name type="scientific">Streptomyces canarius</name>
    <dbReference type="NCBI Taxonomy" id="285453"/>
    <lineage>
        <taxon>Bacteria</taxon>
        <taxon>Bacillati</taxon>
        <taxon>Actinomycetota</taxon>
        <taxon>Actinomycetes</taxon>
        <taxon>Kitasatosporales</taxon>
        <taxon>Streptomycetaceae</taxon>
        <taxon>Streptomyces</taxon>
    </lineage>
</organism>
<reference evidence="2" key="1">
    <citation type="journal article" date="2019" name="Int. J. Syst. Evol. Microbiol.">
        <title>The Global Catalogue of Microorganisms (GCM) 10K type strain sequencing project: providing services to taxonomists for standard genome sequencing and annotation.</title>
        <authorList>
            <consortium name="The Broad Institute Genomics Platform"/>
            <consortium name="The Broad Institute Genome Sequencing Center for Infectious Disease"/>
            <person name="Wu L."/>
            <person name="Ma J."/>
        </authorList>
    </citation>
    <scope>NUCLEOTIDE SEQUENCE [LARGE SCALE GENOMIC DNA]</scope>
    <source>
        <strain evidence="2">JCM 4733</strain>
    </source>
</reference>
<dbReference type="InterPro" id="IPR027417">
    <property type="entry name" value="P-loop_NTPase"/>
</dbReference>
<dbReference type="Gene3D" id="3.40.50.300">
    <property type="entry name" value="P-loop containing nucleotide triphosphate hydrolases"/>
    <property type="match status" value="1"/>
</dbReference>
<dbReference type="Proteomes" id="UP000653644">
    <property type="component" value="Unassembled WGS sequence"/>
</dbReference>
<name>A0ABQ3DAI7_9ACTN</name>
<evidence type="ECO:0008006" key="3">
    <source>
        <dbReference type="Google" id="ProtNLM"/>
    </source>
</evidence>
<sequence length="93" mass="10379">MNPLSVTRDAWRATAVGAGVPVLDVEVVCSDPAEHRLRVTSRSVGIPDLPLPNWQQVVDREYEPWDRKRVVVDTAGQEPRESLAALLARLRSH</sequence>
<keyword evidence="2" id="KW-1185">Reference proteome</keyword>
<protein>
    <recommendedName>
        <fullName evidence="3">Kinase</fullName>
    </recommendedName>
</protein>
<dbReference type="EMBL" id="BMVN01000062">
    <property type="protein sequence ID" value="GHA67750.1"/>
    <property type="molecule type" value="Genomic_DNA"/>
</dbReference>
<evidence type="ECO:0000313" key="2">
    <source>
        <dbReference type="Proteomes" id="UP000653644"/>
    </source>
</evidence>